<reference evidence="3" key="1">
    <citation type="submission" date="2017-11" db="EMBL/GenBank/DDBJ databases">
        <authorList>
            <person name="Blom J."/>
        </authorList>
    </citation>
    <scope>NUCLEOTIDE SEQUENCE [LARGE SCALE GENOMIC DNA]</scope>
</reference>
<dbReference type="AlphaFoldDB" id="A0A193SU60"/>
<sequence>MYFWDRKSTRIGLNYISHVLLNGTCVSFKTVFSMIRIKYM</sequence>
<feature type="transmembrane region" description="Helical" evidence="1">
    <location>
        <begin position="12"/>
        <end position="32"/>
    </location>
</feature>
<gene>
    <name evidence="2" type="ORF">PL963_04398</name>
</gene>
<accession>A0A193SU60</accession>
<keyword evidence="1" id="KW-0472">Membrane</keyword>
<name>A0A193SU60_9PSED</name>
<protein>
    <submittedName>
        <fullName evidence="2">Putative membrane protein</fullName>
    </submittedName>
</protein>
<keyword evidence="1" id="KW-1133">Transmembrane helix</keyword>
<proteinExistence type="predicted"/>
<evidence type="ECO:0000256" key="1">
    <source>
        <dbReference type="SAM" id="Phobius"/>
    </source>
</evidence>
<evidence type="ECO:0000313" key="2">
    <source>
        <dbReference type="EMBL" id="SOS22850.1"/>
    </source>
</evidence>
<keyword evidence="1" id="KW-0812">Transmembrane</keyword>
<dbReference type="EMBL" id="LT963395">
    <property type="protein sequence ID" value="SOS22850.1"/>
    <property type="molecule type" value="Genomic_DNA"/>
</dbReference>
<organism evidence="2 3">
    <name type="scientific">Pseudomonas cerasi</name>
    <dbReference type="NCBI Taxonomy" id="1583341"/>
    <lineage>
        <taxon>Bacteria</taxon>
        <taxon>Pseudomonadati</taxon>
        <taxon>Pseudomonadota</taxon>
        <taxon>Gammaproteobacteria</taxon>
        <taxon>Pseudomonadales</taxon>
        <taxon>Pseudomonadaceae</taxon>
        <taxon>Pseudomonas</taxon>
    </lineage>
</organism>
<keyword evidence="3" id="KW-1185">Reference proteome</keyword>
<evidence type="ECO:0000313" key="3">
    <source>
        <dbReference type="Proteomes" id="UP000239025"/>
    </source>
</evidence>
<dbReference type="Proteomes" id="UP000239025">
    <property type="component" value="Chromosome 1"/>
</dbReference>